<proteinExistence type="predicted"/>
<dbReference type="InterPro" id="IPR032716">
    <property type="entry name" value="ACC_epsilon"/>
</dbReference>
<dbReference type="AlphaFoldDB" id="A0AA97CRV7"/>
<dbReference type="GO" id="GO:0004658">
    <property type="term" value="F:propionyl-CoA carboxylase activity"/>
    <property type="evidence" value="ECO:0007669"/>
    <property type="project" value="InterPro"/>
</dbReference>
<reference evidence="2" key="1">
    <citation type="submission" date="2023-06" db="EMBL/GenBank/DDBJ databases">
        <title>Gordonia sp. nov. and Pseudochrobactrum sp. nov., two species isolated from the burying beetle Nicrophorus vespilloides.</title>
        <authorList>
            <person name="Poehlein A."/>
            <person name="Guzman J."/>
            <person name="Daniel R."/>
            <person name="Vilcinskas A."/>
        </authorList>
    </citation>
    <scope>NUCLEOTIDE SEQUENCE</scope>
    <source>
        <strain evidence="2">MP11Mi</strain>
    </source>
</reference>
<gene>
    <name evidence="2" type="ORF">MP11Mi_02410</name>
</gene>
<feature type="region of interest" description="Disordered" evidence="1">
    <location>
        <begin position="1"/>
        <end position="31"/>
    </location>
</feature>
<dbReference type="RefSeq" id="WP_420712824.1">
    <property type="nucleotide sequence ID" value="NZ_CP128986.1"/>
</dbReference>
<dbReference type="EMBL" id="CP128986">
    <property type="protein sequence ID" value="WOC11174.1"/>
    <property type="molecule type" value="Genomic_DNA"/>
</dbReference>
<evidence type="ECO:0000313" key="2">
    <source>
        <dbReference type="EMBL" id="WOC11174.1"/>
    </source>
</evidence>
<sequence>MTDGNTVPGKTEEKAMESTPENAAGDTPAKPFLTVVSGNPTGEDVAVLVSVLASASGNGGDTGPVTRNEWGLPTDMHRSTWGMPSSFPNRG</sequence>
<dbReference type="Pfam" id="PF13822">
    <property type="entry name" value="ACC_epsilon"/>
    <property type="match status" value="1"/>
</dbReference>
<evidence type="ECO:0008006" key="3">
    <source>
        <dbReference type="Google" id="ProtNLM"/>
    </source>
</evidence>
<accession>A0AA97CRV7</accession>
<dbReference type="GO" id="GO:0003989">
    <property type="term" value="F:acetyl-CoA carboxylase activity"/>
    <property type="evidence" value="ECO:0007669"/>
    <property type="project" value="InterPro"/>
</dbReference>
<evidence type="ECO:0000256" key="1">
    <source>
        <dbReference type="SAM" id="MobiDB-lite"/>
    </source>
</evidence>
<organism evidence="2">
    <name type="scientific">Gordonia sp. MP11Mi</name>
    <dbReference type="NCBI Taxonomy" id="3022769"/>
    <lineage>
        <taxon>Bacteria</taxon>
        <taxon>Bacillati</taxon>
        <taxon>Actinomycetota</taxon>
        <taxon>Actinomycetes</taxon>
        <taxon>Mycobacteriales</taxon>
        <taxon>Gordoniaceae</taxon>
        <taxon>Gordonia</taxon>
    </lineage>
</organism>
<name>A0AA97CRV7_9ACTN</name>
<feature type="region of interest" description="Disordered" evidence="1">
    <location>
        <begin position="54"/>
        <end position="91"/>
    </location>
</feature>
<protein>
    <recommendedName>
        <fullName evidence="3">Acyl-CoA carboxylase subunit epsilon</fullName>
    </recommendedName>
</protein>
<feature type="compositionally biased region" description="Polar residues" evidence="1">
    <location>
        <begin position="82"/>
        <end position="91"/>
    </location>
</feature>